<keyword evidence="2 6" id="KW-0812">Transmembrane</keyword>
<dbReference type="Pfam" id="PF00001">
    <property type="entry name" value="7tm_1"/>
    <property type="match status" value="1"/>
</dbReference>
<evidence type="ECO:0000256" key="4">
    <source>
        <dbReference type="ARBA" id="ARBA00023136"/>
    </source>
</evidence>
<comment type="caution">
    <text evidence="9">The sequence shown here is derived from an EMBL/GenBank/DDBJ whole genome shotgun (WGS) entry which is preliminary data.</text>
</comment>
<keyword evidence="7" id="KW-0732">Signal</keyword>
<dbReference type="EMBL" id="AUPC02000258">
    <property type="protein sequence ID" value="POG63732.1"/>
    <property type="molecule type" value="Genomic_DNA"/>
</dbReference>
<feature type="transmembrane region" description="Helical" evidence="6">
    <location>
        <begin position="75"/>
        <end position="93"/>
    </location>
</feature>
<dbReference type="VEuPathDB" id="FungiDB:RhiirFUN_018508"/>
<keyword evidence="10" id="KW-1185">Reference proteome</keyword>
<evidence type="ECO:0000259" key="8">
    <source>
        <dbReference type="PROSITE" id="PS50262"/>
    </source>
</evidence>
<dbReference type="CDD" id="cd00637">
    <property type="entry name" value="7tm_classA_rhodopsin-like"/>
    <property type="match status" value="1"/>
</dbReference>
<accession>A0A2P4PED2</accession>
<dbReference type="GO" id="GO:0004930">
    <property type="term" value="F:G protein-coupled receptor activity"/>
    <property type="evidence" value="ECO:0007669"/>
    <property type="project" value="InterPro"/>
</dbReference>
<feature type="chain" id="PRO_5015127129" description="G-protein coupled receptors family 1 profile domain-containing protein" evidence="7">
    <location>
        <begin position="27"/>
        <end position="360"/>
    </location>
</feature>
<dbReference type="InterPro" id="IPR000276">
    <property type="entry name" value="GPCR_Rhodpsn"/>
</dbReference>
<organism evidence="9 10">
    <name type="scientific">Rhizophagus irregularis (strain DAOM 181602 / DAOM 197198 / MUCL 43194)</name>
    <name type="common">Arbuscular mycorrhizal fungus</name>
    <name type="synonym">Glomus intraradices</name>
    <dbReference type="NCBI Taxonomy" id="747089"/>
    <lineage>
        <taxon>Eukaryota</taxon>
        <taxon>Fungi</taxon>
        <taxon>Fungi incertae sedis</taxon>
        <taxon>Mucoromycota</taxon>
        <taxon>Glomeromycotina</taxon>
        <taxon>Glomeromycetes</taxon>
        <taxon>Glomerales</taxon>
        <taxon>Glomeraceae</taxon>
        <taxon>Rhizophagus</taxon>
    </lineage>
</organism>
<dbReference type="GO" id="GO:0005886">
    <property type="term" value="C:plasma membrane"/>
    <property type="evidence" value="ECO:0007669"/>
    <property type="project" value="TreeGrafter"/>
</dbReference>
<feature type="transmembrane region" description="Helical" evidence="6">
    <location>
        <begin position="126"/>
        <end position="148"/>
    </location>
</feature>
<sequence>MDLIPFLFRITIFILSFLYMIPLNEAAPTHSSPYDAITEFHIVFVIPITFHSTNILGTLFIFYRTYLRWKLDHRGIILSLRFPFYLAITDFLYSSSDLINYSYSASNKSKFLNNEVITLPSPLCEIMGFSIVLFVSFNVLLVGAISIITWLRVVQEYYFELGKYDYKIWFPIVILSLIFPLSTLNAYGSTKYNCATKPEASAVMTIFFILIVLILATIVFCYVHILITIHRVKEENSSVSKNSSVSSSNNSWMYLNNIEKKTLKKVLTYILIFILQYVPVLIYNMCRLLKIQNFIIGVIVSSVICLGGIGNVIQYMCNEGFRYQSSGNVYSDYKSETKSEADEAVDEQKSNDDSIITNNV</sequence>
<proteinExistence type="predicted"/>
<evidence type="ECO:0000256" key="5">
    <source>
        <dbReference type="SAM" id="MobiDB-lite"/>
    </source>
</evidence>
<feature type="transmembrane region" description="Helical" evidence="6">
    <location>
        <begin position="168"/>
        <end position="188"/>
    </location>
</feature>
<dbReference type="GO" id="GO:0007189">
    <property type="term" value="P:adenylate cyclase-activating G protein-coupled receptor signaling pathway"/>
    <property type="evidence" value="ECO:0007669"/>
    <property type="project" value="TreeGrafter"/>
</dbReference>
<dbReference type="PANTHER" id="PTHR23112">
    <property type="entry name" value="G PROTEIN-COUPLED RECEPTOR 157-RELATED"/>
    <property type="match status" value="1"/>
</dbReference>
<reference evidence="9 10" key="2">
    <citation type="journal article" date="2018" name="New Phytol.">
        <title>High intraspecific genome diversity in the model arbuscular mycorrhizal symbiont Rhizophagus irregularis.</title>
        <authorList>
            <person name="Chen E.C.H."/>
            <person name="Morin E."/>
            <person name="Beaudet D."/>
            <person name="Noel J."/>
            <person name="Yildirir G."/>
            <person name="Ndikumana S."/>
            <person name="Charron P."/>
            <person name="St-Onge C."/>
            <person name="Giorgi J."/>
            <person name="Kruger M."/>
            <person name="Marton T."/>
            <person name="Ropars J."/>
            <person name="Grigoriev I.V."/>
            <person name="Hainaut M."/>
            <person name="Henrissat B."/>
            <person name="Roux C."/>
            <person name="Martin F."/>
            <person name="Corradi N."/>
        </authorList>
    </citation>
    <scope>NUCLEOTIDE SEQUENCE [LARGE SCALE GENOMIC DNA]</scope>
    <source>
        <strain evidence="9 10">DAOM 197198</strain>
    </source>
</reference>
<feature type="transmembrane region" description="Helical" evidence="6">
    <location>
        <begin position="200"/>
        <end position="223"/>
    </location>
</feature>
<feature type="transmembrane region" description="Helical" evidence="6">
    <location>
        <begin position="266"/>
        <end position="285"/>
    </location>
</feature>
<dbReference type="AlphaFoldDB" id="A0A2P4PED2"/>
<name>A0A2P4PED2_RHIID</name>
<comment type="subcellular location">
    <subcellularLocation>
        <location evidence="1">Membrane</location>
        <topology evidence="1">Multi-pass membrane protein</topology>
    </subcellularLocation>
</comment>
<feature type="domain" description="G-protein coupled receptors family 1 profile" evidence="8">
    <location>
        <begin position="53"/>
        <end position="315"/>
    </location>
</feature>
<feature type="transmembrane region" description="Helical" evidence="6">
    <location>
        <begin position="291"/>
        <end position="313"/>
    </location>
</feature>
<reference evidence="9 10" key="1">
    <citation type="journal article" date="2013" name="Proc. Natl. Acad. Sci. U.S.A.">
        <title>Genome of an arbuscular mycorrhizal fungus provides insight into the oldest plant symbiosis.</title>
        <authorList>
            <person name="Tisserant E."/>
            <person name="Malbreil M."/>
            <person name="Kuo A."/>
            <person name="Kohler A."/>
            <person name="Symeonidi A."/>
            <person name="Balestrini R."/>
            <person name="Charron P."/>
            <person name="Duensing N."/>
            <person name="Frei Dit Frey N."/>
            <person name="Gianinazzi-Pearson V."/>
            <person name="Gilbert L.B."/>
            <person name="Handa Y."/>
            <person name="Herr J.R."/>
            <person name="Hijri M."/>
            <person name="Koul R."/>
            <person name="Kawaguchi M."/>
            <person name="Krajinski F."/>
            <person name="Lammers P.J."/>
            <person name="Masclaux F.G."/>
            <person name="Murat C."/>
            <person name="Morin E."/>
            <person name="Ndikumana S."/>
            <person name="Pagni M."/>
            <person name="Petitpierre D."/>
            <person name="Requena N."/>
            <person name="Rosikiewicz P."/>
            <person name="Riley R."/>
            <person name="Saito K."/>
            <person name="San Clemente H."/>
            <person name="Shapiro H."/>
            <person name="van Tuinen D."/>
            <person name="Becard G."/>
            <person name="Bonfante P."/>
            <person name="Paszkowski U."/>
            <person name="Shachar-Hill Y.Y."/>
            <person name="Tuskan G.A."/>
            <person name="Young P.W."/>
            <person name="Sanders I.R."/>
            <person name="Henrissat B."/>
            <person name="Rensing S.A."/>
            <person name="Grigoriev I.V."/>
            <person name="Corradi N."/>
            <person name="Roux C."/>
            <person name="Martin F."/>
        </authorList>
    </citation>
    <scope>NUCLEOTIDE SEQUENCE [LARGE SCALE GENOMIC DNA]</scope>
    <source>
        <strain evidence="9 10">DAOM 197198</strain>
    </source>
</reference>
<evidence type="ECO:0000256" key="7">
    <source>
        <dbReference type="SAM" id="SignalP"/>
    </source>
</evidence>
<dbReference type="PANTHER" id="PTHR23112:SF0">
    <property type="entry name" value="TRANSMEMBRANE PROTEIN 116"/>
    <property type="match status" value="1"/>
</dbReference>
<protein>
    <recommendedName>
        <fullName evidence="8">G-protein coupled receptors family 1 profile domain-containing protein</fullName>
    </recommendedName>
</protein>
<evidence type="ECO:0000256" key="1">
    <source>
        <dbReference type="ARBA" id="ARBA00004141"/>
    </source>
</evidence>
<dbReference type="Proteomes" id="UP000018888">
    <property type="component" value="Unassembled WGS sequence"/>
</dbReference>
<dbReference type="Gene3D" id="1.20.1070.10">
    <property type="entry name" value="Rhodopsin 7-helix transmembrane proteins"/>
    <property type="match status" value="1"/>
</dbReference>
<feature type="transmembrane region" description="Helical" evidence="6">
    <location>
        <begin position="42"/>
        <end position="63"/>
    </location>
</feature>
<dbReference type="PROSITE" id="PS50262">
    <property type="entry name" value="G_PROTEIN_RECEP_F1_2"/>
    <property type="match status" value="1"/>
</dbReference>
<evidence type="ECO:0000256" key="6">
    <source>
        <dbReference type="SAM" id="Phobius"/>
    </source>
</evidence>
<feature type="region of interest" description="Disordered" evidence="5">
    <location>
        <begin position="339"/>
        <end position="360"/>
    </location>
</feature>
<evidence type="ECO:0000313" key="10">
    <source>
        <dbReference type="Proteomes" id="UP000018888"/>
    </source>
</evidence>
<dbReference type="SUPFAM" id="SSF81321">
    <property type="entry name" value="Family A G protein-coupled receptor-like"/>
    <property type="match status" value="1"/>
</dbReference>
<feature type="compositionally biased region" description="Basic and acidic residues" evidence="5">
    <location>
        <begin position="339"/>
        <end position="352"/>
    </location>
</feature>
<evidence type="ECO:0000256" key="3">
    <source>
        <dbReference type="ARBA" id="ARBA00022989"/>
    </source>
</evidence>
<gene>
    <name evidence="9" type="ORF">GLOIN_2v1881902</name>
</gene>
<feature type="signal peptide" evidence="7">
    <location>
        <begin position="1"/>
        <end position="26"/>
    </location>
</feature>
<evidence type="ECO:0000313" key="9">
    <source>
        <dbReference type="EMBL" id="POG63732.1"/>
    </source>
</evidence>
<dbReference type="InterPro" id="IPR017452">
    <property type="entry name" value="GPCR_Rhodpsn_7TM"/>
</dbReference>
<evidence type="ECO:0000256" key="2">
    <source>
        <dbReference type="ARBA" id="ARBA00022692"/>
    </source>
</evidence>
<keyword evidence="3 6" id="KW-1133">Transmembrane helix</keyword>
<keyword evidence="4 6" id="KW-0472">Membrane</keyword>